<organism evidence="1">
    <name type="scientific">Capitella teleta</name>
    <name type="common">Polychaete worm</name>
    <dbReference type="NCBI Taxonomy" id="283909"/>
    <lineage>
        <taxon>Eukaryota</taxon>
        <taxon>Metazoa</taxon>
        <taxon>Spiralia</taxon>
        <taxon>Lophotrochozoa</taxon>
        <taxon>Annelida</taxon>
        <taxon>Polychaeta</taxon>
        <taxon>Sedentaria</taxon>
        <taxon>Scolecida</taxon>
        <taxon>Capitellidae</taxon>
        <taxon>Capitella</taxon>
    </lineage>
</organism>
<evidence type="ECO:0000313" key="1">
    <source>
        <dbReference type="EMBL" id="ELT98353.1"/>
    </source>
</evidence>
<proteinExistence type="predicted"/>
<dbReference type="EMBL" id="KB308011">
    <property type="protein sequence ID" value="ELT98353.1"/>
    <property type="molecule type" value="Genomic_DNA"/>
</dbReference>
<evidence type="ECO:0000313" key="2">
    <source>
        <dbReference type="EnsemblMetazoa" id="CapteP204509"/>
    </source>
</evidence>
<protein>
    <submittedName>
        <fullName evidence="1 2">Uncharacterized protein</fullName>
    </submittedName>
</protein>
<dbReference type="EMBL" id="AMQN01010500">
    <property type="status" value="NOT_ANNOTATED_CDS"/>
    <property type="molecule type" value="Genomic_DNA"/>
</dbReference>
<dbReference type="HOGENOM" id="CLU_1857190_0_0_1"/>
<reference evidence="3" key="1">
    <citation type="submission" date="2012-12" db="EMBL/GenBank/DDBJ databases">
        <authorList>
            <person name="Hellsten U."/>
            <person name="Grimwood J."/>
            <person name="Chapman J.A."/>
            <person name="Shapiro H."/>
            <person name="Aerts A."/>
            <person name="Otillar R.P."/>
            <person name="Terry A.Y."/>
            <person name="Boore J.L."/>
            <person name="Simakov O."/>
            <person name="Marletaz F."/>
            <person name="Cho S.-J."/>
            <person name="Edsinger-Gonzales E."/>
            <person name="Havlak P."/>
            <person name="Kuo D.-H."/>
            <person name="Larsson T."/>
            <person name="Lv J."/>
            <person name="Arendt D."/>
            <person name="Savage R."/>
            <person name="Osoegawa K."/>
            <person name="de Jong P."/>
            <person name="Lindberg D.R."/>
            <person name="Seaver E.C."/>
            <person name="Weisblat D.A."/>
            <person name="Putnam N.H."/>
            <person name="Grigoriev I.V."/>
            <person name="Rokhsar D.S."/>
        </authorList>
    </citation>
    <scope>NUCLEOTIDE SEQUENCE</scope>
    <source>
        <strain evidence="3">I ESC-2004</strain>
    </source>
</reference>
<gene>
    <name evidence="1" type="ORF">CAPTEDRAFT_204509</name>
</gene>
<reference evidence="1 3" key="2">
    <citation type="journal article" date="2013" name="Nature">
        <title>Insights into bilaterian evolution from three spiralian genomes.</title>
        <authorList>
            <person name="Simakov O."/>
            <person name="Marletaz F."/>
            <person name="Cho S.J."/>
            <person name="Edsinger-Gonzales E."/>
            <person name="Havlak P."/>
            <person name="Hellsten U."/>
            <person name="Kuo D.H."/>
            <person name="Larsson T."/>
            <person name="Lv J."/>
            <person name="Arendt D."/>
            <person name="Savage R."/>
            <person name="Osoegawa K."/>
            <person name="de Jong P."/>
            <person name="Grimwood J."/>
            <person name="Chapman J.A."/>
            <person name="Shapiro H."/>
            <person name="Aerts A."/>
            <person name="Otillar R.P."/>
            <person name="Terry A.Y."/>
            <person name="Boore J.L."/>
            <person name="Grigoriev I.V."/>
            <person name="Lindberg D.R."/>
            <person name="Seaver E.C."/>
            <person name="Weisblat D.A."/>
            <person name="Putnam N.H."/>
            <person name="Rokhsar D.S."/>
        </authorList>
    </citation>
    <scope>NUCLEOTIDE SEQUENCE</scope>
    <source>
        <strain evidence="1 3">I ESC-2004</strain>
    </source>
</reference>
<accession>R7TWT2</accession>
<evidence type="ECO:0000313" key="3">
    <source>
        <dbReference type="Proteomes" id="UP000014760"/>
    </source>
</evidence>
<dbReference type="AlphaFoldDB" id="R7TWT2"/>
<name>R7TWT2_CAPTE</name>
<keyword evidence="3" id="KW-1185">Reference proteome</keyword>
<dbReference type="Proteomes" id="UP000014760">
    <property type="component" value="Unassembled WGS sequence"/>
</dbReference>
<dbReference type="EnsemblMetazoa" id="CapteT204509">
    <property type="protein sequence ID" value="CapteP204509"/>
    <property type="gene ID" value="CapteG204509"/>
</dbReference>
<reference evidence="2" key="3">
    <citation type="submission" date="2015-06" db="UniProtKB">
        <authorList>
            <consortium name="EnsemblMetazoa"/>
        </authorList>
    </citation>
    <scope>IDENTIFICATION</scope>
</reference>
<sequence length="138" mass="16534">MSASKCRLQADDDARSDRLFRLQQQSYRREALVKAKNAQISRRLTYDLHKLDRNREISVEYCARQCRVLQREATQIRSSTGVLQKKARLPNIWEREQIIVCQRCRERDKRAVWRQIWEHYDNLRKTSANLVSTRVSLT</sequence>